<sequence>MTPWRRLFAPATAALMAILPVAASPATEVKVAISGGMTAAYKEVVAVFKRKTGLAVSTAYGPSMGTAPNAIPVRLARGDWLSARMAAVGLAAINTWAHIGTAGETALLGVIKELMGSFAVALLPLVTLTATAAILVVMAGHRRQRAVAEFKTI</sequence>
<accession>A0A4Y9M8A1</accession>
<dbReference type="RefSeq" id="WP_135173003.1">
    <property type="nucleotide sequence ID" value="NZ_SPQT01000001.1"/>
</dbReference>
<name>A0A4Y9M8A1_9BRAD</name>
<evidence type="ECO:0000256" key="2">
    <source>
        <dbReference type="SAM" id="SignalP"/>
    </source>
</evidence>
<feature type="chain" id="PRO_5021211369" evidence="2">
    <location>
        <begin position="23"/>
        <end position="153"/>
    </location>
</feature>
<keyword evidence="1" id="KW-1133">Transmembrane helix</keyword>
<evidence type="ECO:0000256" key="1">
    <source>
        <dbReference type="SAM" id="Phobius"/>
    </source>
</evidence>
<gene>
    <name evidence="3" type="ORF">E4K65_04085</name>
</gene>
<feature type="transmembrane region" description="Helical" evidence="1">
    <location>
        <begin position="114"/>
        <end position="137"/>
    </location>
</feature>
<dbReference type="Proteomes" id="UP000297966">
    <property type="component" value="Unassembled WGS sequence"/>
</dbReference>
<dbReference type="EMBL" id="SPQT01000001">
    <property type="protein sequence ID" value="TFV51261.1"/>
    <property type="molecule type" value="Genomic_DNA"/>
</dbReference>
<evidence type="ECO:0000313" key="4">
    <source>
        <dbReference type="Proteomes" id="UP000297966"/>
    </source>
</evidence>
<dbReference type="AlphaFoldDB" id="A0A4Y9M8A1"/>
<reference evidence="3 4" key="1">
    <citation type="submission" date="2019-03" db="EMBL/GenBank/DDBJ databases">
        <title>Bradyrhizobium diversity isolated from nodules of Chamaecrista fasciculata.</title>
        <authorList>
            <person name="Klepa M.S."/>
            <person name="Urquiaga M.O."/>
            <person name="Hungria M."/>
            <person name="Delamuta J.R."/>
        </authorList>
    </citation>
    <scope>NUCLEOTIDE SEQUENCE [LARGE SCALE GENOMIC DNA]</scope>
    <source>
        <strain evidence="3 4">CNPSo 3448</strain>
    </source>
</reference>
<proteinExistence type="predicted"/>
<keyword evidence="2" id="KW-0732">Signal</keyword>
<evidence type="ECO:0000313" key="3">
    <source>
        <dbReference type="EMBL" id="TFV51261.1"/>
    </source>
</evidence>
<protein>
    <submittedName>
        <fullName evidence="3">Uncharacterized protein</fullName>
    </submittedName>
</protein>
<comment type="caution">
    <text evidence="3">The sequence shown here is derived from an EMBL/GenBank/DDBJ whole genome shotgun (WGS) entry which is preliminary data.</text>
</comment>
<keyword evidence="4" id="KW-1185">Reference proteome</keyword>
<organism evidence="3 4">
    <name type="scientific">Bradyrhizobium niftali</name>
    <dbReference type="NCBI Taxonomy" id="2560055"/>
    <lineage>
        <taxon>Bacteria</taxon>
        <taxon>Pseudomonadati</taxon>
        <taxon>Pseudomonadota</taxon>
        <taxon>Alphaproteobacteria</taxon>
        <taxon>Hyphomicrobiales</taxon>
        <taxon>Nitrobacteraceae</taxon>
        <taxon>Bradyrhizobium</taxon>
    </lineage>
</organism>
<feature type="signal peptide" evidence="2">
    <location>
        <begin position="1"/>
        <end position="22"/>
    </location>
</feature>
<keyword evidence="1" id="KW-0472">Membrane</keyword>
<keyword evidence="1" id="KW-0812">Transmembrane</keyword>